<accession>A0A485JN20</accession>
<dbReference type="EMBL" id="CAADJZ010000002">
    <property type="protein sequence ID" value="VFT72075.1"/>
    <property type="molecule type" value="Genomic_DNA"/>
</dbReference>
<reference evidence="1 2" key="1">
    <citation type="submission" date="2019-03" db="EMBL/GenBank/DDBJ databases">
        <authorList>
            <consortium name="Pathogen Informatics"/>
        </authorList>
    </citation>
    <scope>NUCLEOTIDE SEQUENCE [LARGE SCALE GENOMIC DNA]</scope>
    <source>
        <strain evidence="1 2">NCTC10974</strain>
    </source>
</reference>
<dbReference type="Proteomes" id="UP000358010">
    <property type="component" value="Unassembled WGS sequence"/>
</dbReference>
<evidence type="ECO:0000313" key="1">
    <source>
        <dbReference type="EMBL" id="VFT72075.1"/>
    </source>
</evidence>
<dbReference type="AlphaFoldDB" id="A0A485JN20"/>
<proteinExistence type="predicted"/>
<organism evidence="1 2">
    <name type="scientific">Escherichia coli</name>
    <dbReference type="NCBI Taxonomy" id="562"/>
    <lineage>
        <taxon>Bacteria</taxon>
        <taxon>Pseudomonadati</taxon>
        <taxon>Pseudomonadota</taxon>
        <taxon>Gammaproteobacteria</taxon>
        <taxon>Enterobacterales</taxon>
        <taxon>Enterobacteriaceae</taxon>
        <taxon>Escherichia</taxon>
    </lineage>
</organism>
<sequence length="53" mass="6376">MQKTLQAVRHEDLLTPHFENLAVLLFWEIFLKRSFHVFLETIILFGNKKVIYS</sequence>
<gene>
    <name evidence="1" type="ORF">NCTC10974_05750</name>
</gene>
<protein>
    <submittedName>
        <fullName evidence="1">Uncharacterized protein</fullName>
    </submittedName>
</protein>
<name>A0A485JN20_ECOLX</name>
<evidence type="ECO:0000313" key="2">
    <source>
        <dbReference type="Proteomes" id="UP000358010"/>
    </source>
</evidence>